<reference evidence="1 2" key="1">
    <citation type="submission" date="2020-04" db="EMBL/GenBank/DDBJ databases">
        <title>Genome sequencing of novel species.</title>
        <authorList>
            <person name="Heo J."/>
            <person name="Kim S.-J."/>
            <person name="Kim J.-S."/>
            <person name="Hong S.-B."/>
            <person name="Kwon S.-W."/>
        </authorList>
    </citation>
    <scope>NUCLEOTIDE SEQUENCE [LARGE SCALE GENOMIC DNA]</scope>
    <source>
        <strain evidence="1 2">F39-2</strain>
    </source>
</reference>
<dbReference type="KEGG" id="mrob:HH214_20440"/>
<organism evidence="1 2">
    <name type="scientific">Mucilaginibacter robiniae</name>
    <dbReference type="NCBI Taxonomy" id="2728022"/>
    <lineage>
        <taxon>Bacteria</taxon>
        <taxon>Pseudomonadati</taxon>
        <taxon>Bacteroidota</taxon>
        <taxon>Sphingobacteriia</taxon>
        <taxon>Sphingobacteriales</taxon>
        <taxon>Sphingobacteriaceae</taxon>
        <taxon>Mucilaginibacter</taxon>
    </lineage>
</organism>
<dbReference type="EMBL" id="CP051682">
    <property type="protein sequence ID" value="QJD98075.1"/>
    <property type="molecule type" value="Genomic_DNA"/>
</dbReference>
<dbReference type="RefSeq" id="WP_169610807.1">
    <property type="nucleotide sequence ID" value="NZ_CP051682.1"/>
</dbReference>
<accession>A0A7L5E4T5</accession>
<sequence>MAATITDKELNTELQELYLTGKQWLSDVEFLNSEQHFLEQLIANPNWNTYYQPHTNTTTIANTLAQAGERHRQLYLNIVHFMNELEPLITGTSNTIGIRLIEDFSTLQYEVNEALFSLKAIKYYVVDSKIN</sequence>
<gene>
    <name evidence="1" type="ORF">HH214_20440</name>
</gene>
<evidence type="ECO:0000313" key="1">
    <source>
        <dbReference type="EMBL" id="QJD98075.1"/>
    </source>
</evidence>
<keyword evidence="2" id="KW-1185">Reference proteome</keyword>
<dbReference type="AlphaFoldDB" id="A0A7L5E4T5"/>
<protein>
    <submittedName>
        <fullName evidence="1">Uncharacterized protein</fullName>
    </submittedName>
</protein>
<evidence type="ECO:0000313" key="2">
    <source>
        <dbReference type="Proteomes" id="UP000503278"/>
    </source>
</evidence>
<dbReference type="Proteomes" id="UP000503278">
    <property type="component" value="Chromosome"/>
</dbReference>
<name>A0A7L5E4T5_9SPHI</name>
<proteinExistence type="predicted"/>